<organism evidence="1 2">
    <name type="scientific">Sphingomonas jatrophae</name>
    <dbReference type="NCBI Taxonomy" id="1166337"/>
    <lineage>
        <taxon>Bacteria</taxon>
        <taxon>Pseudomonadati</taxon>
        <taxon>Pseudomonadota</taxon>
        <taxon>Alphaproteobacteria</taxon>
        <taxon>Sphingomonadales</taxon>
        <taxon>Sphingomonadaceae</taxon>
        <taxon>Sphingomonas</taxon>
    </lineage>
</organism>
<name>A0A1I6LAW9_9SPHN</name>
<accession>A0A1I6LAW9</accession>
<keyword evidence="2" id="KW-1185">Reference proteome</keyword>
<dbReference type="AlphaFoldDB" id="A0A1I6LAW9"/>
<proteinExistence type="predicted"/>
<reference evidence="1 2" key="1">
    <citation type="submission" date="2016-10" db="EMBL/GenBank/DDBJ databases">
        <authorList>
            <person name="de Groot N.N."/>
        </authorList>
    </citation>
    <scope>NUCLEOTIDE SEQUENCE [LARGE SCALE GENOMIC DNA]</scope>
    <source>
        <strain evidence="1 2">S5-249</strain>
    </source>
</reference>
<evidence type="ECO:0000313" key="1">
    <source>
        <dbReference type="EMBL" id="SFS00613.1"/>
    </source>
</evidence>
<dbReference type="OrthoDB" id="669100at2"/>
<protein>
    <submittedName>
        <fullName evidence="1">PEP-CTERM protein-sorting domain-containing protein</fullName>
    </submittedName>
</protein>
<dbReference type="EMBL" id="FOZG01000002">
    <property type="protein sequence ID" value="SFS00613.1"/>
    <property type="molecule type" value="Genomic_DNA"/>
</dbReference>
<evidence type="ECO:0000313" key="2">
    <source>
        <dbReference type="Proteomes" id="UP000198824"/>
    </source>
</evidence>
<dbReference type="RefSeq" id="WP_131819266.1">
    <property type="nucleotide sequence ID" value="NZ_FOZG01000002.1"/>
</dbReference>
<dbReference type="STRING" id="1166337.SAMN05192580_2524"/>
<gene>
    <name evidence="1" type="ORF">SAMN05192580_2524</name>
</gene>
<sequence length="152" mass="15520">MSDLSTPQKLALGLAAGLVGTVVMTLGQKLEMALTDRPPSTTPAKAVETVTGIEPSKPDEARLSNATHFAYGTALGAGLAALDRVPEPARTLAFLAMAQGTGAAILQALDLSGKPSEWGVQDAAIDVGHHLVYAVTAGLAYQGGKTLAQRLS</sequence>
<dbReference type="Proteomes" id="UP000198824">
    <property type="component" value="Unassembled WGS sequence"/>
</dbReference>